<evidence type="ECO:0000256" key="15">
    <source>
        <dbReference type="ARBA" id="ARBA00056200"/>
    </source>
</evidence>
<evidence type="ECO:0000256" key="7">
    <source>
        <dbReference type="ARBA" id="ARBA00022692"/>
    </source>
</evidence>
<keyword evidence="13" id="KW-0534">Nitrate assimilation</keyword>
<dbReference type="EMBL" id="FMYH01000001">
    <property type="protein sequence ID" value="SDB83984.1"/>
    <property type="molecule type" value="Genomic_DNA"/>
</dbReference>
<evidence type="ECO:0000256" key="14">
    <source>
        <dbReference type="ARBA" id="ARBA00023136"/>
    </source>
</evidence>
<keyword evidence="8" id="KW-0479">Metal-binding</keyword>
<keyword evidence="10 22" id="KW-1133">Transmembrane helix</keyword>
<evidence type="ECO:0000313" key="25">
    <source>
        <dbReference type="Proteomes" id="UP000199039"/>
    </source>
</evidence>
<comment type="similarity">
    <text evidence="16">In the central section; belongs to the NarJ/NarW family.</text>
</comment>
<dbReference type="InterPro" id="IPR003816">
    <property type="entry name" value="Nitrate_red_gam"/>
</dbReference>
<dbReference type="PANTHER" id="PTHR30598:SF3">
    <property type="entry name" value="RESPIRATORY NITRATE REDUCTASE 1 GAMMA CHAIN"/>
    <property type="match status" value="1"/>
</dbReference>
<keyword evidence="11" id="KW-0560">Oxidoreductase</keyword>
<dbReference type="Pfam" id="PF02665">
    <property type="entry name" value="Nitrate_red_gam"/>
    <property type="match status" value="1"/>
</dbReference>
<evidence type="ECO:0000256" key="8">
    <source>
        <dbReference type="ARBA" id="ARBA00022723"/>
    </source>
</evidence>
<evidence type="ECO:0000256" key="3">
    <source>
        <dbReference type="ARBA" id="ARBA00004651"/>
    </source>
</evidence>
<comment type="similarity">
    <text evidence="17">In the C-terminal section; belongs to the nitrate reductase gamma subunit family.</text>
</comment>
<evidence type="ECO:0000256" key="22">
    <source>
        <dbReference type="SAM" id="Phobius"/>
    </source>
</evidence>
<dbReference type="GO" id="GO:0008940">
    <property type="term" value="F:nitrate reductase activity"/>
    <property type="evidence" value="ECO:0007669"/>
    <property type="project" value="InterPro"/>
</dbReference>
<dbReference type="SUPFAM" id="SSF103501">
    <property type="entry name" value="Respiratory nitrate reductase 1 gamma chain"/>
    <property type="match status" value="1"/>
</dbReference>
<feature type="transmembrane region" description="Helical" evidence="22">
    <location>
        <begin position="66"/>
        <end position="90"/>
    </location>
</feature>
<evidence type="ECO:0000256" key="13">
    <source>
        <dbReference type="ARBA" id="ARBA00023063"/>
    </source>
</evidence>
<evidence type="ECO:0000256" key="10">
    <source>
        <dbReference type="ARBA" id="ARBA00022989"/>
    </source>
</evidence>
<dbReference type="GO" id="GO:0009055">
    <property type="term" value="F:electron transfer activity"/>
    <property type="evidence" value="ECO:0007669"/>
    <property type="project" value="TreeGrafter"/>
</dbReference>
<evidence type="ECO:0000256" key="21">
    <source>
        <dbReference type="SAM" id="MobiDB-lite"/>
    </source>
</evidence>
<comment type="subcellular location">
    <subcellularLocation>
        <location evidence="3">Cell membrane</location>
        <topology evidence="3">Multi-pass membrane protein</topology>
    </subcellularLocation>
</comment>
<keyword evidence="7 22" id="KW-0812">Transmembrane</keyword>
<evidence type="ECO:0000256" key="4">
    <source>
        <dbReference type="ARBA" id="ARBA00022448"/>
    </source>
</evidence>
<name>A0A1G6GPV3_9MICO</name>
<dbReference type="OrthoDB" id="9788113at2"/>
<keyword evidence="6 20" id="KW-0349">Heme</keyword>
<proteinExistence type="inferred from homology"/>
<evidence type="ECO:0000259" key="23">
    <source>
        <dbReference type="Pfam" id="PF02665"/>
    </source>
</evidence>
<evidence type="ECO:0000256" key="19">
    <source>
        <dbReference type="ARBA" id="ARBA00071287"/>
    </source>
</evidence>
<feature type="binding site" description="axial binding residue" evidence="20">
    <location>
        <position position="75"/>
    </location>
    <ligand>
        <name>heme b</name>
        <dbReference type="ChEBI" id="CHEBI:60344"/>
        <label>1</label>
    </ligand>
    <ligandPart>
        <name>Fe</name>
        <dbReference type="ChEBI" id="CHEBI:18248"/>
    </ligandPart>
</feature>
<comment type="function">
    <text evidence="15">Does not seem to have nitrate reductase activity.</text>
</comment>
<feature type="binding site" description="axial binding residue" evidence="20">
    <location>
        <position position="207"/>
    </location>
    <ligand>
        <name>heme b</name>
        <dbReference type="ChEBI" id="CHEBI:60344"/>
        <label>1</label>
    </ligand>
    <ligandPart>
        <name>Fe</name>
        <dbReference type="ChEBI" id="CHEBI:18248"/>
    </ligandPart>
</feature>
<feature type="binding site" description="axial binding residue" evidence="20">
    <location>
        <position position="85"/>
    </location>
    <ligand>
        <name>heme b</name>
        <dbReference type="ChEBI" id="CHEBI:60344"/>
        <label>1</label>
    </ligand>
    <ligandPart>
        <name>Fe</name>
        <dbReference type="ChEBI" id="CHEBI:18248"/>
    </ligandPart>
</feature>
<dbReference type="GO" id="GO:0046872">
    <property type="term" value="F:metal ion binding"/>
    <property type="evidence" value="ECO:0007669"/>
    <property type="project" value="UniProtKB-KW"/>
</dbReference>
<feature type="compositionally biased region" description="Basic and acidic residues" evidence="21">
    <location>
        <begin position="256"/>
        <end position="271"/>
    </location>
</feature>
<protein>
    <recommendedName>
        <fullName evidence="19">Nitrate reductase-like protein NarX</fullName>
    </recommendedName>
</protein>
<evidence type="ECO:0000256" key="16">
    <source>
        <dbReference type="ARBA" id="ARBA00061095"/>
    </source>
</evidence>
<comment type="similarity">
    <text evidence="18">In the N-terminal section; belongs to the nitrate reductase alpha subunit family.</text>
</comment>
<dbReference type="InterPro" id="IPR023234">
    <property type="entry name" value="NarG-like_domain"/>
</dbReference>
<feature type="transmembrane region" description="Helical" evidence="22">
    <location>
        <begin position="194"/>
        <end position="218"/>
    </location>
</feature>
<feature type="region of interest" description="Disordered" evidence="21">
    <location>
        <begin position="252"/>
        <end position="271"/>
    </location>
</feature>
<dbReference type="GO" id="GO:0009325">
    <property type="term" value="C:nitrate reductase complex"/>
    <property type="evidence" value="ECO:0007669"/>
    <property type="project" value="InterPro"/>
</dbReference>
<gene>
    <name evidence="24" type="ORF">SAMN05216410_0356</name>
</gene>
<keyword evidence="9" id="KW-0249">Electron transport</keyword>
<dbReference type="FunFam" id="1.20.950.20:FF:000001">
    <property type="entry name" value="Respiratory nitrate reductase subunit gamma"/>
    <property type="match status" value="1"/>
</dbReference>
<evidence type="ECO:0000256" key="2">
    <source>
        <dbReference type="ARBA" id="ARBA00001970"/>
    </source>
</evidence>
<feature type="transmembrane region" description="Helical" evidence="22">
    <location>
        <begin position="25"/>
        <end position="45"/>
    </location>
</feature>
<dbReference type="Proteomes" id="UP000199039">
    <property type="component" value="Unassembled WGS sequence"/>
</dbReference>
<dbReference type="GO" id="GO:0020037">
    <property type="term" value="F:heme binding"/>
    <property type="evidence" value="ECO:0007669"/>
    <property type="project" value="TreeGrafter"/>
</dbReference>
<dbReference type="GO" id="GO:0042128">
    <property type="term" value="P:nitrate assimilation"/>
    <property type="evidence" value="ECO:0007669"/>
    <property type="project" value="UniProtKB-KW"/>
</dbReference>
<dbReference type="InterPro" id="IPR051936">
    <property type="entry name" value="Heme-iron_electron_transfer"/>
</dbReference>
<dbReference type="GO" id="GO:0005886">
    <property type="term" value="C:plasma membrane"/>
    <property type="evidence" value="ECO:0007669"/>
    <property type="project" value="UniProtKB-SubCell"/>
</dbReference>
<evidence type="ECO:0000256" key="6">
    <source>
        <dbReference type="ARBA" id="ARBA00022617"/>
    </source>
</evidence>
<evidence type="ECO:0000256" key="5">
    <source>
        <dbReference type="ARBA" id="ARBA00022475"/>
    </source>
</evidence>
<comment type="cofactor">
    <cofactor evidence="2">
        <name>heme b</name>
        <dbReference type="ChEBI" id="CHEBI:60344"/>
    </cofactor>
</comment>
<evidence type="ECO:0000256" key="9">
    <source>
        <dbReference type="ARBA" id="ARBA00022982"/>
    </source>
</evidence>
<comment type="cofactor">
    <cofactor evidence="1">
        <name>Mo-bis(molybdopterin guanine dinucleotide)</name>
        <dbReference type="ChEBI" id="CHEBI:60539"/>
    </cofactor>
</comment>
<dbReference type="PANTHER" id="PTHR30598">
    <property type="entry name" value="NITRATE REDUCTASE PRIVATE CHAPERONE, REDOX ENZYME MATURATION PROTEIN REMP FAMILY"/>
    <property type="match status" value="1"/>
</dbReference>
<evidence type="ECO:0000256" key="20">
    <source>
        <dbReference type="PIRSR" id="PIRSR603816-1"/>
    </source>
</evidence>
<dbReference type="STRING" id="1814289.SAMN05216410_0356"/>
<dbReference type="Gene3D" id="1.20.950.20">
    <property type="entry name" value="Transmembrane di-heme cytochromes, Chain C"/>
    <property type="match status" value="1"/>
</dbReference>
<evidence type="ECO:0000256" key="11">
    <source>
        <dbReference type="ARBA" id="ARBA00023002"/>
    </source>
</evidence>
<evidence type="ECO:0000256" key="1">
    <source>
        <dbReference type="ARBA" id="ARBA00001942"/>
    </source>
</evidence>
<keyword evidence="12 20" id="KW-0408">Iron</keyword>
<keyword evidence="14 22" id="KW-0472">Membrane</keyword>
<feature type="domain" description="NarG-like" evidence="23">
    <location>
        <begin position="25"/>
        <end position="244"/>
    </location>
</feature>
<feature type="binding site" description="axial binding residue" evidence="20">
    <location>
        <position position="225"/>
    </location>
    <ligand>
        <name>heme b</name>
        <dbReference type="ChEBI" id="CHEBI:60344"/>
        <label>1</label>
    </ligand>
    <ligandPart>
        <name>Fe</name>
        <dbReference type="ChEBI" id="CHEBI:18248"/>
    </ligandPart>
</feature>
<evidence type="ECO:0000313" key="24">
    <source>
        <dbReference type="EMBL" id="SDB83984.1"/>
    </source>
</evidence>
<accession>A0A1G6GPV3</accession>
<feature type="transmembrane region" description="Helical" evidence="22">
    <location>
        <begin position="110"/>
        <end position="130"/>
    </location>
</feature>
<keyword evidence="5" id="KW-1003">Cell membrane</keyword>
<dbReference type="NCBIfam" id="TIGR00351">
    <property type="entry name" value="narI"/>
    <property type="match status" value="1"/>
</dbReference>
<feature type="transmembrane region" description="Helical" evidence="22">
    <location>
        <begin position="150"/>
        <end position="174"/>
    </location>
</feature>
<keyword evidence="4" id="KW-0813">Transport</keyword>
<reference evidence="24 25" key="1">
    <citation type="submission" date="2016-09" db="EMBL/GenBank/DDBJ databases">
        <authorList>
            <person name="Capua I."/>
            <person name="De Benedictis P."/>
            <person name="Joannis T."/>
            <person name="Lombin L.H."/>
            <person name="Cattoli G."/>
        </authorList>
    </citation>
    <scope>NUCLEOTIDE SEQUENCE [LARGE SCALE GENOMIC DNA]</scope>
    <source>
        <strain evidence="24 25">ISLP-3</strain>
    </source>
</reference>
<sequence length="271" mass="30051">MTASAVGALAVLSEAGSQSVSALSALLWVALPYVAAAVFVVGHLWRYRYDKFGWTTRSSQVYENRLLRLGSPMFHVGMLMVIGGHVVGLLVPRGWLYAIGINEHAYHLGATWLGSFAAVLTLAGLVILIYRRRTVGPVFLATTTMDKVMYVALGATLAFGTAATFMLQVFGSGYEYRGTISPWVRSLISLQPEPALMAGVPLMFQLHVLCATALFILWPFTRLVHAFSAPVGYLVRPYIVYRSRDDRTGSRKKRRGWEEIKQPDPDKLRRL</sequence>
<evidence type="ECO:0000256" key="12">
    <source>
        <dbReference type="ARBA" id="ARBA00023004"/>
    </source>
</evidence>
<dbReference type="AlphaFoldDB" id="A0A1G6GPV3"/>
<keyword evidence="25" id="KW-1185">Reference proteome</keyword>
<evidence type="ECO:0000256" key="18">
    <source>
        <dbReference type="ARBA" id="ARBA00061480"/>
    </source>
</evidence>
<dbReference type="GO" id="GO:0019645">
    <property type="term" value="P:anaerobic electron transport chain"/>
    <property type="evidence" value="ECO:0007669"/>
    <property type="project" value="TreeGrafter"/>
</dbReference>
<evidence type="ECO:0000256" key="17">
    <source>
        <dbReference type="ARBA" id="ARBA00061196"/>
    </source>
</evidence>
<dbReference type="InterPro" id="IPR036197">
    <property type="entry name" value="NarG-like_sf"/>
</dbReference>
<dbReference type="RefSeq" id="WP_093180349.1">
    <property type="nucleotide sequence ID" value="NZ_FMYH01000001.1"/>
</dbReference>
<organism evidence="24 25">
    <name type="scientific">Sanguibacter gelidistatuariae</name>
    <dbReference type="NCBI Taxonomy" id="1814289"/>
    <lineage>
        <taxon>Bacteria</taxon>
        <taxon>Bacillati</taxon>
        <taxon>Actinomycetota</taxon>
        <taxon>Actinomycetes</taxon>
        <taxon>Micrococcales</taxon>
        <taxon>Sanguibacteraceae</taxon>
        <taxon>Sanguibacter</taxon>
    </lineage>
</organism>